<reference evidence="2" key="1">
    <citation type="journal article" date="2014" name="Int. J. Syst. Evol. Microbiol.">
        <title>Complete genome sequence of Corynebacterium casei LMG S-19264T (=DSM 44701T), isolated from a smear-ripened cheese.</title>
        <authorList>
            <consortium name="US DOE Joint Genome Institute (JGI-PGF)"/>
            <person name="Walter F."/>
            <person name="Albersmeier A."/>
            <person name="Kalinowski J."/>
            <person name="Ruckert C."/>
        </authorList>
    </citation>
    <scope>NUCLEOTIDE SEQUENCE</scope>
    <source>
        <strain evidence="2">CGMCC 1.12921</strain>
    </source>
</reference>
<evidence type="ECO:0000313" key="2">
    <source>
        <dbReference type="EMBL" id="GGC98626.1"/>
    </source>
</evidence>
<evidence type="ECO:0000313" key="3">
    <source>
        <dbReference type="Proteomes" id="UP000613582"/>
    </source>
</evidence>
<sequence length="137" mass="14438">MKRIILTTLAAMLATTLPATLQAHAQTDQLTPSSARLSVQAGEPAQSPYQRGTITSIYLSGQGSDNFAKYRGTVTLDFVGTGTLDYTWGGSTCPGRDLSAEQVQILVMARAHDLKITPEHKRGQGGALCLTGFALGG</sequence>
<comment type="caution">
    <text evidence="2">The sequence shown here is derived from an EMBL/GenBank/DDBJ whole genome shotgun (WGS) entry which is preliminary data.</text>
</comment>
<evidence type="ECO:0000256" key="1">
    <source>
        <dbReference type="SAM" id="SignalP"/>
    </source>
</evidence>
<dbReference type="RefSeq" id="WP_188159664.1">
    <property type="nucleotide sequence ID" value="NZ_BMGH01000001.1"/>
</dbReference>
<keyword evidence="3" id="KW-1185">Reference proteome</keyword>
<reference evidence="2" key="2">
    <citation type="submission" date="2020-09" db="EMBL/GenBank/DDBJ databases">
        <authorList>
            <person name="Sun Q."/>
            <person name="Zhou Y."/>
        </authorList>
    </citation>
    <scope>NUCLEOTIDE SEQUENCE</scope>
    <source>
        <strain evidence="2">CGMCC 1.12921</strain>
    </source>
</reference>
<name>A0A8J2Y338_9PROT</name>
<dbReference type="EMBL" id="BMGH01000001">
    <property type="protein sequence ID" value="GGC98626.1"/>
    <property type="molecule type" value="Genomic_DNA"/>
</dbReference>
<proteinExistence type="predicted"/>
<organism evidence="2 3">
    <name type="scientific">Aquisalinus flavus</name>
    <dbReference type="NCBI Taxonomy" id="1526572"/>
    <lineage>
        <taxon>Bacteria</taxon>
        <taxon>Pseudomonadati</taxon>
        <taxon>Pseudomonadota</taxon>
        <taxon>Alphaproteobacteria</taxon>
        <taxon>Parvularculales</taxon>
        <taxon>Parvularculaceae</taxon>
        <taxon>Aquisalinus</taxon>
    </lineage>
</organism>
<dbReference type="Proteomes" id="UP000613582">
    <property type="component" value="Unassembled WGS sequence"/>
</dbReference>
<dbReference type="AlphaFoldDB" id="A0A8J2Y338"/>
<gene>
    <name evidence="2" type="ORF">GCM10011342_04460</name>
</gene>
<accession>A0A8J2Y338</accession>
<feature type="chain" id="PRO_5035208649" evidence="1">
    <location>
        <begin position="26"/>
        <end position="137"/>
    </location>
</feature>
<feature type="signal peptide" evidence="1">
    <location>
        <begin position="1"/>
        <end position="25"/>
    </location>
</feature>
<keyword evidence="1" id="KW-0732">Signal</keyword>
<protein>
    <submittedName>
        <fullName evidence="2">Uncharacterized protein</fullName>
    </submittedName>
</protein>